<feature type="region of interest" description="Disordered" evidence="3">
    <location>
        <begin position="1644"/>
        <end position="1663"/>
    </location>
</feature>
<feature type="region of interest" description="Disordered" evidence="3">
    <location>
        <begin position="1541"/>
        <end position="1569"/>
    </location>
</feature>
<dbReference type="PANTHER" id="PTHR47566:SF1">
    <property type="entry name" value="PROTEIN NUD1"/>
    <property type="match status" value="1"/>
</dbReference>
<feature type="region of interest" description="Disordered" evidence="3">
    <location>
        <begin position="1"/>
        <end position="444"/>
    </location>
</feature>
<feature type="compositionally biased region" description="Polar residues" evidence="3">
    <location>
        <begin position="48"/>
        <end position="57"/>
    </location>
</feature>
<feature type="compositionally biased region" description="Basic residues" evidence="3">
    <location>
        <begin position="1713"/>
        <end position="1724"/>
    </location>
</feature>
<dbReference type="Pfam" id="PF13516">
    <property type="entry name" value="LRR_6"/>
    <property type="match status" value="1"/>
</dbReference>
<feature type="compositionally biased region" description="Polar residues" evidence="3">
    <location>
        <begin position="1343"/>
        <end position="1360"/>
    </location>
</feature>
<feature type="compositionally biased region" description="Polar residues" evidence="3">
    <location>
        <begin position="393"/>
        <end position="403"/>
    </location>
</feature>
<dbReference type="Gene3D" id="3.80.10.10">
    <property type="entry name" value="Ribonuclease Inhibitor"/>
    <property type="match status" value="2"/>
</dbReference>
<dbReference type="EMBL" id="KZ819192">
    <property type="protein sequence ID" value="PWZ00553.1"/>
    <property type="molecule type" value="Genomic_DNA"/>
</dbReference>
<dbReference type="SUPFAM" id="SSF52058">
    <property type="entry name" value="L domain-like"/>
    <property type="match status" value="1"/>
</dbReference>
<feature type="compositionally biased region" description="Basic and acidic residues" evidence="3">
    <location>
        <begin position="1725"/>
        <end position="1744"/>
    </location>
</feature>
<dbReference type="InterPro" id="IPR003591">
    <property type="entry name" value="Leu-rich_rpt_typical-subtyp"/>
</dbReference>
<dbReference type="STRING" id="1882483.A0A317XRY4"/>
<dbReference type="InterPro" id="IPR052574">
    <property type="entry name" value="CDIRP"/>
</dbReference>
<evidence type="ECO:0008006" key="6">
    <source>
        <dbReference type="Google" id="ProtNLM"/>
    </source>
</evidence>
<feature type="region of interest" description="Disordered" evidence="3">
    <location>
        <begin position="1147"/>
        <end position="1181"/>
    </location>
</feature>
<name>A0A317XRY4_9BASI</name>
<dbReference type="PROSITE" id="PS51450">
    <property type="entry name" value="LRR"/>
    <property type="match status" value="3"/>
</dbReference>
<dbReference type="GO" id="GO:0031028">
    <property type="term" value="P:septation initiation signaling"/>
    <property type="evidence" value="ECO:0007669"/>
    <property type="project" value="TreeGrafter"/>
</dbReference>
<feature type="compositionally biased region" description="Basic and acidic residues" evidence="3">
    <location>
        <begin position="125"/>
        <end position="145"/>
    </location>
</feature>
<feature type="compositionally biased region" description="Polar residues" evidence="3">
    <location>
        <begin position="1422"/>
        <end position="1433"/>
    </location>
</feature>
<feature type="compositionally biased region" description="Acidic residues" evidence="3">
    <location>
        <begin position="212"/>
        <end position="221"/>
    </location>
</feature>
<proteinExistence type="predicted"/>
<feature type="compositionally biased region" description="Polar residues" evidence="3">
    <location>
        <begin position="157"/>
        <end position="170"/>
    </location>
</feature>
<keyword evidence="1" id="KW-0433">Leucine-rich repeat</keyword>
<feature type="compositionally biased region" description="Low complexity" evidence="3">
    <location>
        <begin position="1459"/>
        <end position="1475"/>
    </location>
</feature>
<feature type="compositionally biased region" description="Polar residues" evidence="3">
    <location>
        <begin position="91"/>
        <end position="102"/>
    </location>
</feature>
<dbReference type="InParanoid" id="A0A317XRY4"/>
<gene>
    <name evidence="4" type="ORF">BCV70DRAFT_199825</name>
</gene>
<dbReference type="SMART" id="SM00364">
    <property type="entry name" value="LRR_BAC"/>
    <property type="match status" value="3"/>
</dbReference>
<feature type="compositionally biased region" description="Polar residues" evidence="3">
    <location>
        <begin position="533"/>
        <end position="543"/>
    </location>
</feature>
<dbReference type="SMART" id="SM00369">
    <property type="entry name" value="LRR_TYP"/>
    <property type="match status" value="6"/>
</dbReference>
<evidence type="ECO:0000313" key="5">
    <source>
        <dbReference type="Proteomes" id="UP000246740"/>
    </source>
</evidence>
<evidence type="ECO:0000256" key="2">
    <source>
        <dbReference type="ARBA" id="ARBA00022737"/>
    </source>
</evidence>
<dbReference type="OrthoDB" id="7451790at2759"/>
<feature type="compositionally biased region" description="Basic and acidic residues" evidence="3">
    <location>
        <begin position="1242"/>
        <end position="1255"/>
    </location>
</feature>
<feature type="compositionally biased region" description="Polar residues" evidence="3">
    <location>
        <begin position="329"/>
        <end position="340"/>
    </location>
</feature>
<dbReference type="GO" id="GO:1902412">
    <property type="term" value="P:regulation of mitotic cytokinesis"/>
    <property type="evidence" value="ECO:0007669"/>
    <property type="project" value="TreeGrafter"/>
</dbReference>
<dbReference type="SMART" id="SM00365">
    <property type="entry name" value="LRR_SD22"/>
    <property type="match status" value="5"/>
</dbReference>
<accession>A0A317XRY4</accession>
<feature type="region of interest" description="Disordered" evidence="3">
    <location>
        <begin position="1601"/>
        <end position="1634"/>
    </location>
</feature>
<feature type="compositionally biased region" description="Polar residues" evidence="3">
    <location>
        <begin position="1147"/>
        <end position="1159"/>
    </location>
</feature>
<dbReference type="PANTHER" id="PTHR47566">
    <property type="match status" value="1"/>
</dbReference>
<feature type="region of interest" description="Disordered" evidence="3">
    <location>
        <begin position="2215"/>
        <end position="2249"/>
    </location>
</feature>
<feature type="compositionally biased region" description="Basic and acidic residues" evidence="3">
    <location>
        <begin position="1365"/>
        <end position="1376"/>
    </location>
</feature>
<dbReference type="InterPro" id="IPR025875">
    <property type="entry name" value="Leu-rich_rpt_4"/>
</dbReference>
<feature type="compositionally biased region" description="Basic and acidic residues" evidence="3">
    <location>
        <begin position="2226"/>
        <end position="2248"/>
    </location>
</feature>
<evidence type="ECO:0000256" key="1">
    <source>
        <dbReference type="ARBA" id="ARBA00022614"/>
    </source>
</evidence>
<feature type="compositionally biased region" description="Low complexity" evidence="3">
    <location>
        <begin position="293"/>
        <end position="306"/>
    </location>
</feature>
<reference evidence="4 5" key="1">
    <citation type="journal article" date="2018" name="Mol. Biol. Evol.">
        <title>Broad Genomic Sampling Reveals a Smut Pathogenic Ancestry of the Fungal Clade Ustilaginomycotina.</title>
        <authorList>
            <person name="Kijpornyongpan T."/>
            <person name="Mondo S.J."/>
            <person name="Barry K."/>
            <person name="Sandor L."/>
            <person name="Lee J."/>
            <person name="Lipzen A."/>
            <person name="Pangilinan J."/>
            <person name="LaButti K."/>
            <person name="Hainaut M."/>
            <person name="Henrissat B."/>
            <person name="Grigoriev I.V."/>
            <person name="Spatafora J.W."/>
            <person name="Aime M.C."/>
        </authorList>
    </citation>
    <scope>NUCLEOTIDE SEQUENCE [LARGE SCALE GENOMIC DNA]</scope>
    <source>
        <strain evidence="4 5">MCA 3645</strain>
    </source>
</reference>
<sequence>MDAQLLAPPSVDDAADQAPRTSTPLGPHPMSPEKKPPTPIEGIRPRSNEASVLTTNAPERPSSAASSATERPVAPSGLGMGHPFPPKPPSIDSNFSSVQGKTAGTPPDADDDSVVDAETGSYTEQDGKPDPAQRYTGEESSRQYTEEQNEDGVADNVSDSSVWDESQHLTADQAQEASSNAQAAKSDQGITAATQPVKQEAPAAVSDRPDWMTDELDESWPDEVLVPAQPPSTASLPQSDTAATVTPVAAPDTSLTEFQSMDAAGPPSSDHAGRVSSETPSSRAFFEANEPQTMASSRDAASTAATPLARRAMLGSRPPAQPLREVQRDTNLQAGPSTPSMRLPSHLQGRSRLSRVSIVDEDSDSSIWSGSESDGGSTASAPDDFASARGSLVENTRVANLQHTRAETRSHSRTETQHTQTEKDPQTRAETIGSPGALSQSSDVPAGTFIHRADVSSLPPVLRPAWQSPAKGQNGAGNRKVMAAIGGDMFTPMRLQTMFKTPTPPEGPPTTIMQMLSNGNRQPDFTKAIDNKGAQQAAVQQSGEAPKHVSGPPRETVPATLSTGIEATEGVPSAARAMPKIAQPIVSAVPTSAFTFHSPRLAQSSLGKGVDGMVPSQSLQNLQTATGTTLQVRTSSRPASAAANLGVYSPAVIGATSQLVSGPPTPHTPMRLFKFNYDDAATRAKLEQMVNENSPAAKNRVEHERERKRLRLDVRPRKVVTGDLMEMPNLAVQPTRAEHVQASQPPHANAVAVTASPQRAPPVDYVKESTDFMSALQQMVRNNTSNSSSNTDTSREWVTDEDEGAGASQASLSASGSTASIDTLSPSRSRRGASQDYGGVSFHQGSVEPSSLRQASSPVRLRRSPLRQSTRPEVAVRAYDLAVSQSPERLSTRKLPADSSLYGVDPSLEDFPMSSTLKSRPSLSRSLARRTALETVESPRKLLRRISAAAIAEDEVSQEFEDEAAGNGAWADWLPSDALSQRDRQIRELEERIARRRLDRQISQQTDDYGEVVTTTLPNHVDSAGHQYLHQQPPQLITLHEPTLDRIASAQGHNDRNHRHEMADDSISWDDLEAELQVAGNPGLDVTTRRFQDGIVLYDSERIAAPPQHDPTRTLRHIASDIEMRNRGPNGLPSKQATLLALPTQPTSLADLAPSSQPRSQPPVGRRSDRTASSNTLVDSIGGRTVSGEVASHASAISDLGGKGATITRTGSLFNISQIPEQELQNLGGGKLTFNKELNKWEKVPRSRSSHEDLRSAASSRNGRDNGLDRAAAPPTSKTPVPVIPEASVEASRDEDVFSDTPAEQEARSQPGARANAFQQRLSNLSATNLSDSTDPFQGMESFGQSSQENNADGNVNVGQSIEEMLERGGGREAEKRSRRATAVAADSYQEMQDQPTVAATHDENKMDASSSTDRRAPPASGPTSTQLTSRTPPTRGAGSNLPRSGSSLRHVVTYSPESTTSSHHSHRSGGSQTSNVTRAAPPMDQDSKKRGIDAVTQTGLLEKVDRFDTSVPRRGRAIDDRDSRIAQVGRGVASTLATPVRAGRSQAQPMRNPMTPTPIASASSVSTPKSILKQPGMFRGVDARASFNASNAAVAGTPNRTISFVDPPTRKNNATRPRTFDSGGVGSHFEPGKARVYGHEQAEEIDAEGDDDEETEDDVTGERTHAISSALRALAELTLGGDDTQLGNASKTNTLTRLRDARANRSHWSYRTLRRPRQTHHNRHGDLDDADDSNHHLEGHGDEQTEEYDELHGYPDMTLLTDASFNFAHDKVLEAITDVEPWEPGWDELQAIDLSRRRLESCVRLKEFLPALEELDLHDNELSYLTGIPTSVRVLNVAGNRLTDMASFGHLLHLEELDISDNQIESLTHLSCLKHLHTLKADRNAISSLDGIDKLRGMTHLSLSGNRLRGVHLGSTVWTNLETLDVSHNQLIAVRGLSAMRRLKSVNLDHNELGMVDLMPSMPKLRVLRVSGNVQLSHLDVGPALRLRTLYADYCDLSRIENLHLLQHLDNLSMRQQAEAAIVWPADQLRDVRRLFLSGNAFPAGISSSSGGNLGGSAVPGKDEMSDRLIGTGVGPALSHPLRFLNLVYLELAACQLTTLPQDLAEMAPNLRSLNLDHNLISTLPELGAMQRLKRLSVVGCRIKKSKSIIRAVRGLAELQVLDARTNPCTLGLYAPLVVPATLPGHHQTASGGGKGLAMAMAMAVSGAASLPPIPNAHVVQPDRASYERRQEERKRKSQQEMLEKSFFHKRQPPAHDYAVATPTKLHPEHEGRKGEGALVSSSFAASDLSSLFEAADQRFVKTLPHEFRERRILHRGLLAMACPKLNWIDGLLISQDDIEDADRLVLSRRFERTP</sequence>
<dbReference type="Proteomes" id="UP000246740">
    <property type="component" value="Unassembled WGS sequence"/>
</dbReference>
<feature type="compositionally biased region" description="Low complexity" evidence="3">
    <location>
        <begin position="365"/>
        <end position="377"/>
    </location>
</feature>
<feature type="region of interest" description="Disordered" evidence="3">
    <location>
        <begin position="1328"/>
        <end position="1498"/>
    </location>
</feature>
<feature type="compositionally biased region" description="Basic and acidic residues" evidence="3">
    <location>
        <begin position="404"/>
        <end position="427"/>
    </location>
</feature>
<dbReference type="GO" id="GO:0061499">
    <property type="term" value="C:outer plaque of mitotic spindle pole body"/>
    <property type="evidence" value="ECO:0007669"/>
    <property type="project" value="TreeGrafter"/>
</dbReference>
<feature type="region of interest" description="Disordered" evidence="3">
    <location>
        <begin position="780"/>
        <end position="870"/>
    </location>
</feature>
<feature type="region of interest" description="Disordered" evidence="3">
    <location>
        <begin position="532"/>
        <end position="556"/>
    </location>
</feature>
<organism evidence="4 5">
    <name type="scientific">Testicularia cyperi</name>
    <dbReference type="NCBI Taxonomy" id="1882483"/>
    <lineage>
        <taxon>Eukaryota</taxon>
        <taxon>Fungi</taxon>
        <taxon>Dikarya</taxon>
        <taxon>Basidiomycota</taxon>
        <taxon>Ustilaginomycotina</taxon>
        <taxon>Ustilaginomycetes</taxon>
        <taxon>Ustilaginales</taxon>
        <taxon>Anthracoideaceae</taxon>
        <taxon>Testicularia</taxon>
    </lineage>
</organism>
<feature type="compositionally biased region" description="Polar residues" evidence="3">
    <location>
        <begin position="1559"/>
        <end position="1569"/>
    </location>
</feature>
<feature type="compositionally biased region" description="Acidic residues" evidence="3">
    <location>
        <begin position="1644"/>
        <end position="1660"/>
    </location>
</feature>
<feature type="compositionally biased region" description="Low complexity" evidence="3">
    <location>
        <begin position="805"/>
        <end position="820"/>
    </location>
</feature>
<feature type="compositionally biased region" description="Low complexity" evidence="3">
    <location>
        <begin position="171"/>
        <end position="186"/>
    </location>
</feature>
<feature type="compositionally biased region" description="Low complexity" evidence="3">
    <location>
        <begin position="782"/>
        <end position="792"/>
    </location>
</feature>
<dbReference type="InterPro" id="IPR032675">
    <property type="entry name" value="LRR_dom_sf"/>
</dbReference>
<dbReference type="GO" id="GO:0035591">
    <property type="term" value="F:signaling adaptor activity"/>
    <property type="evidence" value="ECO:0007669"/>
    <property type="project" value="TreeGrafter"/>
</dbReference>
<feature type="compositionally biased region" description="Low complexity" evidence="3">
    <location>
        <begin position="240"/>
        <end position="253"/>
    </location>
</feature>
<protein>
    <recommendedName>
        <fullName evidence="6">L domain-like protein</fullName>
    </recommendedName>
</protein>
<feature type="compositionally biased region" description="Polar residues" evidence="3">
    <location>
        <begin position="843"/>
        <end position="855"/>
    </location>
</feature>
<keyword evidence="2" id="KW-0677">Repeat</keyword>
<feature type="compositionally biased region" description="Basic and acidic residues" evidence="3">
    <location>
        <begin position="1401"/>
        <end position="1417"/>
    </location>
</feature>
<dbReference type="InterPro" id="IPR001611">
    <property type="entry name" value="Leu-rich_rpt"/>
</dbReference>
<evidence type="ECO:0000313" key="4">
    <source>
        <dbReference type="EMBL" id="PWZ00553.1"/>
    </source>
</evidence>
<feature type="region of interest" description="Disordered" evidence="3">
    <location>
        <begin position="1242"/>
        <end position="1314"/>
    </location>
</feature>
<dbReference type="Pfam" id="PF12799">
    <property type="entry name" value="LRR_4"/>
    <property type="match status" value="1"/>
</dbReference>
<evidence type="ECO:0000256" key="3">
    <source>
        <dbReference type="SAM" id="MobiDB-lite"/>
    </source>
</evidence>
<feature type="region of interest" description="Disordered" evidence="3">
    <location>
        <begin position="735"/>
        <end position="762"/>
    </location>
</feature>
<feature type="region of interest" description="Disordered" evidence="3">
    <location>
        <begin position="1708"/>
        <end position="1748"/>
    </location>
</feature>
<keyword evidence="5" id="KW-1185">Reference proteome</keyword>
<feature type="compositionally biased region" description="Polar residues" evidence="3">
    <location>
        <begin position="188"/>
        <end position="197"/>
    </location>
</feature>